<name>A0ABW5XF34_9MICO</name>
<feature type="transmembrane region" description="Helical" evidence="7">
    <location>
        <begin position="43"/>
        <end position="63"/>
    </location>
</feature>
<sequence>MTDKTYYHRLDAFKFIAVLMVVAIHATTYIHLSDHANFWNYGWYRHFFEIAVPFFLFASGFLLGNKGTAKLLSYAKKIFVLYLAASAVYLVFALIKILTDRIFLDTAISESLVEVFSQWTPASLFRGDMLQGHLWYLAATCWAVLLLVLIRRFTSDHRVVLGIATGLYALTLSGLLPLEVLVINGGFPKALFYIALGIAVFNSKPPRNLWILGAGLVSLTVFAAMRYSGMGPLMEIPLALATLCIGIYATDPVTRETRLSGLGKYALSIYVLHILFLRIIDCILLYAPIDAERIRWHAAYPIAITAIATLGSIALHNLFTQRLLAPTQRFVDRLLPSTTR</sequence>
<comment type="similarity">
    <text evidence="2">Belongs to the acyltransferase 3 family.</text>
</comment>
<dbReference type="Pfam" id="PF01757">
    <property type="entry name" value="Acyl_transf_3"/>
    <property type="match status" value="1"/>
</dbReference>
<feature type="transmembrane region" description="Helical" evidence="7">
    <location>
        <begin position="298"/>
        <end position="319"/>
    </location>
</feature>
<feature type="transmembrane region" description="Helical" evidence="7">
    <location>
        <begin position="12"/>
        <end position="31"/>
    </location>
</feature>
<evidence type="ECO:0000256" key="7">
    <source>
        <dbReference type="SAM" id="Phobius"/>
    </source>
</evidence>
<keyword evidence="9" id="KW-0808">Transferase</keyword>
<proteinExistence type="inferred from homology"/>
<dbReference type="PANTHER" id="PTHR40074:SF2">
    <property type="entry name" value="O-ACETYLTRANSFERASE WECH"/>
    <property type="match status" value="1"/>
</dbReference>
<keyword evidence="5 7" id="KW-1133">Transmembrane helix</keyword>
<feature type="transmembrane region" description="Helical" evidence="7">
    <location>
        <begin position="233"/>
        <end position="250"/>
    </location>
</feature>
<dbReference type="Proteomes" id="UP001597391">
    <property type="component" value="Unassembled WGS sequence"/>
</dbReference>
<dbReference type="PANTHER" id="PTHR40074">
    <property type="entry name" value="O-ACETYLTRANSFERASE WECH"/>
    <property type="match status" value="1"/>
</dbReference>
<gene>
    <name evidence="9" type="ORF">ACFSYH_04515</name>
</gene>
<dbReference type="GO" id="GO:0016746">
    <property type="term" value="F:acyltransferase activity"/>
    <property type="evidence" value="ECO:0007669"/>
    <property type="project" value="UniProtKB-KW"/>
</dbReference>
<comment type="subcellular location">
    <subcellularLocation>
        <location evidence="1">Cell membrane</location>
        <topology evidence="1">Multi-pass membrane protein</topology>
    </subcellularLocation>
</comment>
<dbReference type="InterPro" id="IPR002656">
    <property type="entry name" value="Acyl_transf_3_dom"/>
</dbReference>
<feature type="transmembrane region" description="Helical" evidence="7">
    <location>
        <begin position="182"/>
        <end position="202"/>
    </location>
</feature>
<dbReference type="RefSeq" id="WP_377465397.1">
    <property type="nucleotide sequence ID" value="NZ_JBHUOP010000002.1"/>
</dbReference>
<protein>
    <submittedName>
        <fullName evidence="9">Acyltransferase family protein</fullName>
    </submittedName>
</protein>
<evidence type="ECO:0000256" key="2">
    <source>
        <dbReference type="ARBA" id="ARBA00007400"/>
    </source>
</evidence>
<feature type="transmembrane region" description="Helical" evidence="7">
    <location>
        <begin position="133"/>
        <end position="150"/>
    </location>
</feature>
<evidence type="ECO:0000256" key="1">
    <source>
        <dbReference type="ARBA" id="ARBA00004651"/>
    </source>
</evidence>
<evidence type="ECO:0000259" key="8">
    <source>
        <dbReference type="Pfam" id="PF01757"/>
    </source>
</evidence>
<feature type="transmembrane region" description="Helical" evidence="7">
    <location>
        <begin position="262"/>
        <end position="286"/>
    </location>
</feature>
<keyword evidence="6 7" id="KW-0472">Membrane</keyword>
<keyword evidence="10" id="KW-1185">Reference proteome</keyword>
<evidence type="ECO:0000313" key="9">
    <source>
        <dbReference type="EMBL" id="MFD2839831.1"/>
    </source>
</evidence>
<feature type="transmembrane region" description="Helical" evidence="7">
    <location>
        <begin position="79"/>
        <end position="99"/>
    </location>
</feature>
<organism evidence="9 10">
    <name type="scientific">Populibacterium corticicola</name>
    <dbReference type="NCBI Taxonomy" id="1812826"/>
    <lineage>
        <taxon>Bacteria</taxon>
        <taxon>Bacillati</taxon>
        <taxon>Actinomycetota</taxon>
        <taxon>Actinomycetes</taxon>
        <taxon>Micrococcales</taxon>
        <taxon>Jonesiaceae</taxon>
        <taxon>Populibacterium</taxon>
    </lineage>
</organism>
<feature type="domain" description="Acyltransferase 3" evidence="8">
    <location>
        <begin position="8"/>
        <end position="310"/>
    </location>
</feature>
<evidence type="ECO:0000256" key="5">
    <source>
        <dbReference type="ARBA" id="ARBA00022989"/>
    </source>
</evidence>
<dbReference type="EMBL" id="JBHUOP010000002">
    <property type="protein sequence ID" value="MFD2839831.1"/>
    <property type="molecule type" value="Genomic_DNA"/>
</dbReference>
<keyword evidence="4 7" id="KW-0812">Transmembrane</keyword>
<evidence type="ECO:0000256" key="3">
    <source>
        <dbReference type="ARBA" id="ARBA00022475"/>
    </source>
</evidence>
<keyword evidence="3" id="KW-1003">Cell membrane</keyword>
<accession>A0ABW5XF34</accession>
<evidence type="ECO:0000256" key="6">
    <source>
        <dbReference type="ARBA" id="ARBA00023136"/>
    </source>
</evidence>
<keyword evidence="9" id="KW-0012">Acyltransferase</keyword>
<evidence type="ECO:0000256" key="4">
    <source>
        <dbReference type="ARBA" id="ARBA00022692"/>
    </source>
</evidence>
<feature type="transmembrane region" description="Helical" evidence="7">
    <location>
        <begin position="209"/>
        <end position="227"/>
    </location>
</feature>
<comment type="caution">
    <text evidence="9">The sequence shown here is derived from an EMBL/GenBank/DDBJ whole genome shotgun (WGS) entry which is preliminary data.</text>
</comment>
<evidence type="ECO:0000313" key="10">
    <source>
        <dbReference type="Proteomes" id="UP001597391"/>
    </source>
</evidence>
<reference evidence="10" key="1">
    <citation type="journal article" date="2019" name="Int. J. Syst. Evol. Microbiol.">
        <title>The Global Catalogue of Microorganisms (GCM) 10K type strain sequencing project: providing services to taxonomists for standard genome sequencing and annotation.</title>
        <authorList>
            <consortium name="The Broad Institute Genomics Platform"/>
            <consortium name="The Broad Institute Genome Sequencing Center for Infectious Disease"/>
            <person name="Wu L."/>
            <person name="Ma J."/>
        </authorList>
    </citation>
    <scope>NUCLEOTIDE SEQUENCE [LARGE SCALE GENOMIC DNA]</scope>
    <source>
        <strain evidence="10">KCTC 33576</strain>
    </source>
</reference>
<feature type="transmembrane region" description="Helical" evidence="7">
    <location>
        <begin position="159"/>
        <end position="176"/>
    </location>
</feature>